<accession>A0A6A5SHB5</accession>
<sequence length="95" mass="11035">MARGSGKRLQPELLQSVINHIAAGDRMVDIERATGVNDKCIRKIRLNLEYWGVPYPPRTVRLGRPATLRQRQLDGLEQYLAGWPQAYMDEMREWL</sequence>
<evidence type="ECO:0000313" key="1">
    <source>
        <dbReference type="EMBL" id="KAF1939252.1"/>
    </source>
</evidence>
<evidence type="ECO:0008006" key="3">
    <source>
        <dbReference type="Google" id="ProtNLM"/>
    </source>
</evidence>
<name>A0A6A5SHB5_9PLEO</name>
<dbReference type="Proteomes" id="UP000800038">
    <property type="component" value="Unassembled WGS sequence"/>
</dbReference>
<dbReference type="EMBL" id="ML976085">
    <property type="protein sequence ID" value="KAF1939252.1"/>
    <property type="molecule type" value="Genomic_DNA"/>
</dbReference>
<dbReference type="InterPro" id="IPR009057">
    <property type="entry name" value="Homeodomain-like_sf"/>
</dbReference>
<dbReference type="OrthoDB" id="3792632at2759"/>
<proteinExistence type="predicted"/>
<dbReference type="AlphaFoldDB" id="A0A6A5SHB5"/>
<evidence type="ECO:0000313" key="2">
    <source>
        <dbReference type="Proteomes" id="UP000800038"/>
    </source>
</evidence>
<dbReference type="SUPFAM" id="SSF46689">
    <property type="entry name" value="Homeodomain-like"/>
    <property type="match status" value="1"/>
</dbReference>
<keyword evidence="2" id="KW-1185">Reference proteome</keyword>
<gene>
    <name evidence="1" type="ORF">EJ02DRAFT_497357</name>
</gene>
<protein>
    <recommendedName>
        <fullName evidence="3">Paired domain-containing protein</fullName>
    </recommendedName>
</protein>
<reference evidence="1" key="1">
    <citation type="journal article" date="2020" name="Stud. Mycol.">
        <title>101 Dothideomycetes genomes: a test case for predicting lifestyles and emergence of pathogens.</title>
        <authorList>
            <person name="Haridas S."/>
            <person name="Albert R."/>
            <person name="Binder M."/>
            <person name="Bloem J."/>
            <person name="Labutti K."/>
            <person name="Salamov A."/>
            <person name="Andreopoulos B."/>
            <person name="Baker S."/>
            <person name="Barry K."/>
            <person name="Bills G."/>
            <person name="Bluhm B."/>
            <person name="Cannon C."/>
            <person name="Castanera R."/>
            <person name="Culley D."/>
            <person name="Daum C."/>
            <person name="Ezra D."/>
            <person name="Gonzalez J."/>
            <person name="Henrissat B."/>
            <person name="Kuo A."/>
            <person name="Liang C."/>
            <person name="Lipzen A."/>
            <person name="Lutzoni F."/>
            <person name="Magnuson J."/>
            <person name="Mondo S."/>
            <person name="Nolan M."/>
            <person name="Ohm R."/>
            <person name="Pangilinan J."/>
            <person name="Park H.-J."/>
            <person name="Ramirez L."/>
            <person name="Alfaro M."/>
            <person name="Sun H."/>
            <person name="Tritt A."/>
            <person name="Yoshinaga Y."/>
            <person name="Zwiers L.-H."/>
            <person name="Turgeon B."/>
            <person name="Goodwin S."/>
            <person name="Spatafora J."/>
            <person name="Crous P."/>
            <person name="Grigoriev I."/>
        </authorList>
    </citation>
    <scope>NUCLEOTIDE SEQUENCE</scope>
    <source>
        <strain evidence="1">CBS 161.51</strain>
    </source>
</reference>
<organism evidence="1 2">
    <name type="scientific">Clathrospora elynae</name>
    <dbReference type="NCBI Taxonomy" id="706981"/>
    <lineage>
        <taxon>Eukaryota</taxon>
        <taxon>Fungi</taxon>
        <taxon>Dikarya</taxon>
        <taxon>Ascomycota</taxon>
        <taxon>Pezizomycotina</taxon>
        <taxon>Dothideomycetes</taxon>
        <taxon>Pleosporomycetidae</taxon>
        <taxon>Pleosporales</taxon>
        <taxon>Diademaceae</taxon>
        <taxon>Clathrospora</taxon>
    </lineage>
</organism>